<organism evidence="3">
    <name type="scientific">hydrothermal vent metagenome</name>
    <dbReference type="NCBI Taxonomy" id="652676"/>
    <lineage>
        <taxon>unclassified sequences</taxon>
        <taxon>metagenomes</taxon>
        <taxon>ecological metagenomes</taxon>
    </lineage>
</organism>
<gene>
    <name evidence="3" type="ORF">MNBD_NITROSPINAE04-608</name>
</gene>
<dbReference type="PANTHER" id="PTHR30328">
    <property type="entry name" value="TRANSCRIPTIONAL REPRESSOR"/>
    <property type="match status" value="1"/>
</dbReference>
<dbReference type="PRINTS" id="PR00455">
    <property type="entry name" value="HTHTETR"/>
</dbReference>
<name>A0A3B1BEG2_9ZZZZ</name>
<dbReference type="Gene3D" id="1.10.357.10">
    <property type="entry name" value="Tetracycline Repressor, domain 2"/>
    <property type="match status" value="1"/>
</dbReference>
<dbReference type="PANTHER" id="PTHR30328:SF54">
    <property type="entry name" value="HTH-TYPE TRANSCRIPTIONAL REPRESSOR SCO4008"/>
    <property type="match status" value="1"/>
</dbReference>
<dbReference type="EMBL" id="UOGA01000072">
    <property type="protein sequence ID" value="VAX16636.1"/>
    <property type="molecule type" value="Genomic_DNA"/>
</dbReference>
<dbReference type="InterPro" id="IPR050109">
    <property type="entry name" value="HTH-type_TetR-like_transc_reg"/>
</dbReference>
<evidence type="ECO:0000313" key="3">
    <source>
        <dbReference type="EMBL" id="VAX16636.1"/>
    </source>
</evidence>
<dbReference type="SUPFAM" id="SSF46689">
    <property type="entry name" value="Homeodomain-like"/>
    <property type="match status" value="1"/>
</dbReference>
<dbReference type="InterPro" id="IPR001647">
    <property type="entry name" value="HTH_TetR"/>
</dbReference>
<dbReference type="InterPro" id="IPR009057">
    <property type="entry name" value="Homeodomain-like_sf"/>
</dbReference>
<dbReference type="AlphaFoldDB" id="A0A3B1BEG2"/>
<dbReference type="InterPro" id="IPR036271">
    <property type="entry name" value="Tet_transcr_reg_TetR-rel_C_sf"/>
</dbReference>
<keyword evidence="1" id="KW-0238">DNA-binding</keyword>
<dbReference type="Pfam" id="PF00440">
    <property type="entry name" value="TetR_N"/>
    <property type="match status" value="1"/>
</dbReference>
<protein>
    <recommendedName>
        <fullName evidence="2">HTH tetR-type domain-containing protein</fullName>
    </recommendedName>
</protein>
<dbReference type="GO" id="GO:0003677">
    <property type="term" value="F:DNA binding"/>
    <property type="evidence" value="ECO:0007669"/>
    <property type="project" value="UniProtKB-KW"/>
</dbReference>
<sequence length="217" mass="23796">MKQVNKQMVSSNNRTRKACEAILKAAAHNFALNGFEGARMDKIARDAGVNKAMLYYHIGDKSELYKQALKQALGNIADQVSENVSKTENPEQAFKVYVGTIVKNIFSSKFLTPIILRELAAKSKNMPDEVIGQIARIISVLRSILDEGEKAGVFRKANLPLLQMLIVGGVNFIAAGEPMMKKAVKLTAAAYNQPTNETPEEIGEFISGILTNGLKIR</sequence>
<accession>A0A3B1BEG2</accession>
<feature type="domain" description="HTH tetR-type" evidence="2">
    <location>
        <begin position="16"/>
        <end position="76"/>
    </location>
</feature>
<proteinExistence type="predicted"/>
<reference evidence="3" key="1">
    <citation type="submission" date="2018-06" db="EMBL/GenBank/DDBJ databases">
        <authorList>
            <person name="Zhirakovskaya E."/>
        </authorList>
    </citation>
    <scope>NUCLEOTIDE SEQUENCE</scope>
</reference>
<dbReference type="SUPFAM" id="SSF48498">
    <property type="entry name" value="Tetracyclin repressor-like, C-terminal domain"/>
    <property type="match status" value="1"/>
</dbReference>
<evidence type="ECO:0000256" key="1">
    <source>
        <dbReference type="ARBA" id="ARBA00023125"/>
    </source>
</evidence>
<dbReference type="PROSITE" id="PS50977">
    <property type="entry name" value="HTH_TETR_2"/>
    <property type="match status" value="1"/>
</dbReference>
<evidence type="ECO:0000259" key="2">
    <source>
        <dbReference type="PROSITE" id="PS50977"/>
    </source>
</evidence>